<organism evidence="8 9">
    <name type="scientific">Daphnia magna</name>
    <dbReference type="NCBI Taxonomy" id="35525"/>
    <lineage>
        <taxon>Eukaryota</taxon>
        <taxon>Metazoa</taxon>
        <taxon>Ecdysozoa</taxon>
        <taxon>Arthropoda</taxon>
        <taxon>Crustacea</taxon>
        <taxon>Branchiopoda</taxon>
        <taxon>Diplostraca</taxon>
        <taxon>Cladocera</taxon>
        <taxon>Anomopoda</taxon>
        <taxon>Daphniidae</taxon>
        <taxon>Daphnia</taxon>
    </lineage>
</organism>
<name>A0ABR0A8B4_9CRUS</name>
<keyword evidence="5" id="KW-0067">ATP-binding</keyword>
<feature type="domain" description="Helicase C-terminal" evidence="7">
    <location>
        <begin position="84"/>
        <end position="263"/>
    </location>
</feature>
<protein>
    <recommendedName>
        <fullName evidence="2">Probable ATP-dependent RNA helicase spindle-E</fullName>
        <ecNumber evidence="1">3.6.4.13</ecNumber>
    </recommendedName>
</protein>
<evidence type="ECO:0000256" key="3">
    <source>
        <dbReference type="ARBA" id="ARBA00022490"/>
    </source>
</evidence>
<dbReference type="Proteomes" id="UP001234178">
    <property type="component" value="Unassembled WGS sequence"/>
</dbReference>
<dbReference type="PANTHER" id="PTHR18934">
    <property type="entry name" value="ATP-DEPENDENT RNA HELICASE"/>
    <property type="match status" value="1"/>
</dbReference>
<dbReference type="InterPro" id="IPR035437">
    <property type="entry name" value="SNase_OB-fold_sf"/>
</dbReference>
<dbReference type="EMBL" id="JAOYFB010000036">
    <property type="protein sequence ID" value="KAK4021219.1"/>
    <property type="molecule type" value="Genomic_DNA"/>
</dbReference>
<reference evidence="8 9" key="1">
    <citation type="journal article" date="2023" name="Nucleic Acids Res.">
        <title>The hologenome of Daphnia magna reveals possible DNA methylation and microbiome-mediated evolution of the host genome.</title>
        <authorList>
            <person name="Chaturvedi A."/>
            <person name="Li X."/>
            <person name="Dhandapani V."/>
            <person name="Marshall H."/>
            <person name="Kissane S."/>
            <person name="Cuenca-Cambronero M."/>
            <person name="Asole G."/>
            <person name="Calvet F."/>
            <person name="Ruiz-Romero M."/>
            <person name="Marangio P."/>
            <person name="Guigo R."/>
            <person name="Rago D."/>
            <person name="Mirbahai L."/>
            <person name="Eastwood N."/>
            <person name="Colbourne J.K."/>
            <person name="Zhou J."/>
            <person name="Mallon E."/>
            <person name="Orsini L."/>
        </authorList>
    </citation>
    <scope>NUCLEOTIDE SEQUENCE [LARGE SCALE GENOMIC DNA]</scope>
    <source>
        <strain evidence="8">LRV0_1</strain>
    </source>
</reference>
<dbReference type="InterPro" id="IPR001650">
    <property type="entry name" value="Helicase_C-like"/>
</dbReference>
<dbReference type="Pfam" id="PF21010">
    <property type="entry name" value="HA2_C"/>
    <property type="match status" value="1"/>
</dbReference>
<keyword evidence="5" id="KW-0347">Helicase</keyword>
<keyword evidence="9" id="KW-1185">Reference proteome</keyword>
<evidence type="ECO:0000256" key="1">
    <source>
        <dbReference type="ARBA" id="ARBA00012552"/>
    </source>
</evidence>
<dbReference type="Pfam" id="PF00271">
    <property type="entry name" value="Helicase_C"/>
    <property type="match status" value="1"/>
</dbReference>
<dbReference type="SMART" id="SM00847">
    <property type="entry name" value="HA2"/>
    <property type="match status" value="1"/>
</dbReference>
<dbReference type="PANTHER" id="PTHR18934:SF113">
    <property type="entry name" value="ATP-DEPENDENT RNA HELICASE TDRD9"/>
    <property type="match status" value="1"/>
</dbReference>
<evidence type="ECO:0000256" key="4">
    <source>
        <dbReference type="ARBA" id="ARBA00022801"/>
    </source>
</evidence>
<dbReference type="InterPro" id="IPR027417">
    <property type="entry name" value="P-loop_NTPase"/>
</dbReference>
<evidence type="ECO:0000256" key="5">
    <source>
        <dbReference type="ARBA" id="ARBA00022806"/>
    </source>
</evidence>
<dbReference type="SUPFAM" id="SSF63748">
    <property type="entry name" value="Tudor/PWWP/MBT"/>
    <property type="match status" value="1"/>
</dbReference>
<dbReference type="Gene3D" id="2.40.50.90">
    <property type="match status" value="1"/>
</dbReference>
<dbReference type="Pfam" id="PF00567">
    <property type="entry name" value="TUDOR"/>
    <property type="match status" value="1"/>
</dbReference>
<keyword evidence="4" id="KW-0378">Hydrolase</keyword>
<dbReference type="SMART" id="SM00490">
    <property type="entry name" value="HELICc"/>
    <property type="match status" value="1"/>
</dbReference>
<evidence type="ECO:0000313" key="8">
    <source>
        <dbReference type="EMBL" id="KAK4021219.1"/>
    </source>
</evidence>
<evidence type="ECO:0000259" key="7">
    <source>
        <dbReference type="PROSITE" id="PS51194"/>
    </source>
</evidence>
<comment type="catalytic activity">
    <reaction evidence="6">
        <text>ATP + H2O = ADP + phosphate + H(+)</text>
        <dbReference type="Rhea" id="RHEA:13065"/>
        <dbReference type="ChEBI" id="CHEBI:15377"/>
        <dbReference type="ChEBI" id="CHEBI:15378"/>
        <dbReference type="ChEBI" id="CHEBI:30616"/>
        <dbReference type="ChEBI" id="CHEBI:43474"/>
        <dbReference type="ChEBI" id="CHEBI:456216"/>
        <dbReference type="EC" id="3.6.4.13"/>
    </reaction>
</comment>
<dbReference type="PROSITE" id="PS51194">
    <property type="entry name" value="HELICASE_CTER"/>
    <property type="match status" value="1"/>
</dbReference>
<dbReference type="SUPFAM" id="SSF52540">
    <property type="entry name" value="P-loop containing nucleoside triphosphate hydrolases"/>
    <property type="match status" value="1"/>
</dbReference>
<accession>A0ABR0A8B4</accession>
<gene>
    <name evidence="8" type="ORF">OUZ56_003138</name>
</gene>
<dbReference type="Gene3D" id="1.20.120.1080">
    <property type="match status" value="1"/>
</dbReference>
<dbReference type="InterPro" id="IPR002999">
    <property type="entry name" value="Tudor"/>
</dbReference>
<evidence type="ECO:0000256" key="6">
    <source>
        <dbReference type="ARBA" id="ARBA00047984"/>
    </source>
</evidence>
<proteinExistence type="predicted"/>
<dbReference type="InterPro" id="IPR007502">
    <property type="entry name" value="Helicase-assoc_dom"/>
</dbReference>
<dbReference type="Gene3D" id="2.30.30.140">
    <property type="match status" value="1"/>
</dbReference>
<keyword evidence="5" id="KW-0547">Nucleotide-binding</keyword>
<dbReference type="CDD" id="cd18791">
    <property type="entry name" value="SF2_C_RHA"/>
    <property type="match status" value="1"/>
</dbReference>
<evidence type="ECO:0000313" key="9">
    <source>
        <dbReference type="Proteomes" id="UP001234178"/>
    </source>
</evidence>
<dbReference type="Gene3D" id="3.40.50.300">
    <property type="entry name" value="P-loop containing nucleotide triphosphate hydrolases"/>
    <property type="match status" value="1"/>
</dbReference>
<dbReference type="EC" id="3.6.4.13" evidence="1"/>
<comment type="caution">
    <text evidence="8">The sequence shown here is derived from an EMBL/GenBank/DDBJ whole genome shotgun (WGS) entry which is preliminary data.</text>
</comment>
<sequence>MGNFPIAAERPFRNAPIIEVEPGKPHAIRVYYKKQLQELEFLAKSMNYPDDGEPTIHKLKYDAVAKLISAFDGKREIQRYGRHPQYENISSVRSAILTFLPGVCEIENMHKALLDYESNSDHENCWYILPLHSQITNEEQNCVFQPMSSLAPHLRHFRKIILSTNIAESSLTVPDVTYIIDFCLIKELITDPDTNLSTLKLEWAPKSSCVQRRGRVGRVDEGVVCRMISEFFYDNFLQDYVTPEILRCPLERSVLRSKLLDLGSPVSLLALVIDPPRLDNIAQTILTLKEMGALFVKANGVVTPLDGDLSYLSRVVSCLPIDVHLGKLVMLGYVFNILDECIIMAAGLSSKNIFTSPYQKKLLAYQVKMAWAEGSFSDPITILNAYQVYKNYVYEDHFKRSGESEIMREQRWDDENFIQLKALKDMDLLVKEIKQRLSSIGIEEAIGPNITPLTESQKAMLLHVVLYGAFYPNYFTRDAVSGQIDEREAVKSLCGLDPFRTVRLQGFPIYEPHKAYVRQILNNMSEIFNMLKEDTWNAKITFDSQRVFIQFHQEVNTSQHKQVPGRICLPVYLAVKQKQLGWNYTLQLLERMVAEKYTSQVEESAKRLLNVRDVESVVSSVSSRRELPYVLQIPAPRLPELHEKKLTVSVCYVEEPNHFWCHRLEERSKRDYIDITKLIGPQGSYLEKLDFSVPVHKGKLVLSAQHYGPTTDRRVRLYFIDFGNVVEDYIKNLRVVPEGLLKFPPLAIECYLTGVGPSLIKDPKGKWTKSAKEWFEERTVDQRLTARVFSVVNGITTMDLITEGGNWDYPISSQMLALKYAVRVKESLMNKQDNEHRQYAPKVEPNSSMSRYNQQKLDEQRFVAAEFLAMEQEIKEPKHYNARLHKLQGPYSPLEMTMFGKMHALLGKFLKIEDDSVNSVMLDDQPGDNHERVLVAAHIGYRSTCNRVIAHSTTLLPNIPGLPAILTLLFAPRAEFRANTNRNCLTGAICGLGYD</sequence>
<keyword evidence="3" id="KW-0963">Cytoplasm</keyword>
<evidence type="ECO:0000256" key="2">
    <source>
        <dbReference type="ARBA" id="ARBA00013352"/>
    </source>
</evidence>